<feature type="coiled-coil region" evidence="1">
    <location>
        <begin position="289"/>
        <end position="316"/>
    </location>
</feature>
<proteinExistence type="predicted"/>
<keyword evidence="2" id="KW-0812">Transmembrane</keyword>
<keyword evidence="4" id="KW-1185">Reference proteome</keyword>
<evidence type="ECO:0000256" key="1">
    <source>
        <dbReference type="SAM" id="Coils"/>
    </source>
</evidence>
<name>A0ABS2BM66_9NEIS</name>
<keyword evidence="2" id="KW-1133">Transmembrane helix</keyword>
<evidence type="ECO:0000256" key="2">
    <source>
        <dbReference type="SAM" id="Phobius"/>
    </source>
</evidence>
<organism evidence="3 4">
    <name type="scientific">Jeongeupia naejangsanensis</name>
    <dbReference type="NCBI Taxonomy" id="613195"/>
    <lineage>
        <taxon>Bacteria</taxon>
        <taxon>Pseudomonadati</taxon>
        <taxon>Pseudomonadota</taxon>
        <taxon>Betaproteobacteria</taxon>
        <taxon>Neisseriales</taxon>
        <taxon>Chitinibacteraceae</taxon>
        <taxon>Jeongeupia</taxon>
    </lineage>
</organism>
<evidence type="ECO:0000313" key="3">
    <source>
        <dbReference type="EMBL" id="MBM3116712.1"/>
    </source>
</evidence>
<comment type="caution">
    <text evidence="3">The sequence shown here is derived from an EMBL/GenBank/DDBJ whole genome shotgun (WGS) entry which is preliminary data.</text>
</comment>
<dbReference type="RefSeq" id="WP_203538949.1">
    <property type="nucleotide sequence ID" value="NZ_JAESND010000006.1"/>
</dbReference>
<evidence type="ECO:0000313" key="4">
    <source>
        <dbReference type="Proteomes" id="UP000809431"/>
    </source>
</evidence>
<accession>A0ABS2BM66</accession>
<dbReference type="EMBL" id="JAESND010000006">
    <property type="protein sequence ID" value="MBM3116712.1"/>
    <property type="molecule type" value="Genomic_DNA"/>
</dbReference>
<protein>
    <submittedName>
        <fullName evidence="3">Uncharacterized protein</fullName>
    </submittedName>
</protein>
<gene>
    <name evidence="3" type="ORF">JMJ54_12800</name>
</gene>
<keyword evidence="1" id="KW-0175">Coiled coil</keyword>
<dbReference type="Proteomes" id="UP000809431">
    <property type="component" value="Unassembled WGS sequence"/>
</dbReference>
<reference evidence="3 4" key="1">
    <citation type="submission" date="2021-01" db="EMBL/GenBank/DDBJ databases">
        <title>Draft Genome Sequence and Polyhydroxyalkanoate Biosynthetic Potential of Jeongeupia naejangsanensis Type Strain DSM 24253.</title>
        <authorList>
            <person name="Turrini P."/>
            <person name="Artuso I."/>
            <person name="Lugli G.A."/>
            <person name="Frangipani E."/>
            <person name="Ventura M."/>
            <person name="Visca P."/>
        </authorList>
    </citation>
    <scope>NUCLEOTIDE SEQUENCE [LARGE SCALE GENOMIC DNA]</scope>
    <source>
        <strain evidence="3 4">DSM 24253</strain>
    </source>
</reference>
<feature type="transmembrane region" description="Helical" evidence="2">
    <location>
        <begin position="257"/>
        <end position="287"/>
    </location>
</feature>
<sequence>MTDWTIWQALEDWRSRRRELEPVFAQAGIAPELESQVNRILVDLRRQPPTPPLVSGDKQRDEDERARFHAAFMRHYDESLFKAEALVRLPWVPEAAPIGNAVLAEVERLRTALSNNPGQTPDFGDFEALLGHYLRLDHPQLTVAPELLAERRRQIADIAGWPLLVQRSAAQPFNEVVPPIGTEAFREAFYAQLDLYLAAPWLHCKIVSQWYATLALDAVLVRKKREAGDDSFVASTFKHRWPSLSVLFPQLEMADQLWYLALILAAIVALFSEHWLVALPLVLWLNLSVGAHRRQRRRIEQRREELVAQAQMLKKVRDRFAAGMSTPDKLAHQLRQLDPGGETFGEPFYALLRLQSRNG</sequence>
<keyword evidence="2" id="KW-0472">Membrane</keyword>